<keyword evidence="4" id="KW-1185">Reference proteome</keyword>
<gene>
    <name evidence="3" type="ORF">TASK_LOCUS3751</name>
</gene>
<feature type="region of interest" description="Disordered" evidence="1">
    <location>
        <begin position="260"/>
        <end position="281"/>
    </location>
</feature>
<dbReference type="InterPro" id="IPR050730">
    <property type="entry name" value="UBX_domain-protein"/>
</dbReference>
<dbReference type="Pfam" id="PF14555">
    <property type="entry name" value="UBA_4"/>
    <property type="match status" value="1"/>
</dbReference>
<dbReference type="InterPro" id="IPR036249">
    <property type="entry name" value="Thioredoxin-like_sf"/>
</dbReference>
<dbReference type="Gene3D" id="3.10.20.90">
    <property type="entry name" value="Phosphatidylinositol 3-kinase Catalytic Subunit, Chain A, domain 1"/>
    <property type="match status" value="1"/>
</dbReference>
<feature type="domain" description="UBX" evidence="2">
    <location>
        <begin position="370"/>
        <end position="447"/>
    </location>
</feature>
<dbReference type="GO" id="GO:0043161">
    <property type="term" value="P:proteasome-mediated ubiquitin-dependent protein catabolic process"/>
    <property type="evidence" value="ECO:0007669"/>
    <property type="project" value="TreeGrafter"/>
</dbReference>
<dbReference type="CDD" id="cd14348">
    <property type="entry name" value="UBA_p47"/>
    <property type="match status" value="1"/>
</dbReference>
<reference evidence="3 4" key="2">
    <citation type="submission" date="2018-11" db="EMBL/GenBank/DDBJ databases">
        <authorList>
            <consortium name="Pathogen Informatics"/>
        </authorList>
    </citation>
    <scope>NUCLEOTIDE SEQUENCE [LARGE SCALE GENOMIC DNA]</scope>
</reference>
<feature type="region of interest" description="Disordered" evidence="1">
    <location>
        <begin position="298"/>
        <end position="320"/>
    </location>
</feature>
<dbReference type="WBParaSite" id="TASK_0000375001-mRNA-1">
    <property type="protein sequence ID" value="TASK_0000375001-mRNA-1"/>
    <property type="gene ID" value="TASK_0000375001"/>
</dbReference>
<dbReference type="InterPro" id="IPR029071">
    <property type="entry name" value="Ubiquitin-like_domsf"/>
</dbReference>
<dbReference type="SMART" id="SM00166">
    <property type="entry name" value="UBX"/>
    <property type="match status" value="1"/>
</dbReference>
<dbReference type="Pfam" id="PF13899">
    <property type="entry name" value="Thioredoxin_7"/>
    <property type="match status" value="1"/>
</dbReference>
<dbReference type="GO" id="GO:0043130">
    <property type="term" value="F:ubiquitin binding"/>
    <property type="evidence" value="ECO:0007669"/>
    <property type="project" value="TreeGrafter"/>
</dbReference>
<dbReference type="Gene3D" id="3.40.30.10">
    <property type="entry name" value="Glutaredoxin"/>
    <property type="match status" value="1"/>
</dbReference>
<organism evidence="5">
    <name type="scientific">Taenia asiatica</name>
    <name type="common">Asian tapeworm</name>
    <dbReference type="NCBI Taxonomy" id="60517"/>
    <lineage>
        <taxon>Eukaryota</taxon>
        <taxon>Metazoa</taxon>
        <taxon>Spiralia</taxon>
        <taxon>Lophotrochozoa</taxon>
        <taxon>Platyhelminthes</taxon>
        <taxon>Cestoda</taxon>
        <taxon>Eucestoda</taxon>
        <taxon>Cyclophyllidea</taxon>
        <taxon>Taeniidae</taxon>
        <taxon>Taenia</taxon>
    </lineage>
</organism>
<dbReference type="SUPFAM" id="SSF52833">
    <property type="entry name" value="Thioredoxin-like"/>
    <property type="match status" value="1"/>
</dbReference>
<dbReference type="InterPro" id="IPR009060">
    <property type="entry name" value="UBA-like_sf"/>
</dbReference>
<name>A0A158R7F3_TAEAS</name>
<protein>
    <submittedName>
        <fullName evidence="5">UBX domain-containing protein</fullName>
    </submittedName>
</protein>
<dbReference type="InterPro" id="IPR006577">
    <property type="entry name" value="UAS"/>
</dbReference>
<sequence>MPGMIEHFCELTGCDAYTAKSFLDANDGDLQMAVDLFYAGNASQTSPSELLTSQLAAVHEGNLSSLDMKRTTLEQLFAPPYELMYGGTLRQAMEAARIRQKWILVSLYDDSCFDCRVLNRDVWKDYRIINLIRKNVIFIQLNIKSPDGMLYRNRFTCIDSATHIAFLNPFTGEQKIFWNHLKIPREIFSVLSKFLLTHPTPSGFDYDISKTNTLATTVANVFGSQLRSAPDETGLSEPSGLGSNCSSLKTHFLKAANGTSASASSSTSAHGSATDTSPEASTAALSISSGFTNTTKHSLSLKRRSVDASSEARPPKRLLIEDDADSLPFVDLALEEDDEEDAKIPYEADSPITEEEKPATSLKALPPVTDPANAFRVALRFPCGRRTVLTLEPSLRLQSLFSYLKSEGYPSSKFELIRVYPRLRLNDLPPMSRIDEIGLAKSDSLFLQDI</sequence>
<dbReference type="EMBL" id="UYRS01018310">
    <property type="protein sequence ID" value="VDK32281.1"/>
    <property type="molecule type" value="Genomic_DNA"/>
</dbReference>
<dbReference type="STRING" id="60517.A0A158R7F3"/>
<dbReference type="GO" id="GO:0005634">
    <property type="term" value="C:nucleus"/>
    <property type="evidence" value="ECO:0007669"/>
    <property type="project" value="TreeGrafter"/>
</dbReference>
<evidence type="ECO:0000313" key="3">
    <source>
        <dbReference type="EMBL" id="VDK32281.1"/>
    </source>
</evidence>
<dbReference type="Pfam" id="PF00789">
    <property type="entry name" value="UBX"/>
    <property type="match status" value="1"/>
</dbReference>
<dbReference type="AlphaFoldDB" id="A0A158R7F3"/>
<evidence type="ECO:0000256" key="1">
    <source>
        <dbReference type="SAM" id="MobiDB-lite"/>
    </source>
</evidence>
<dbReference type="OrthoDB" id="270602at2759"/>
<dbReference type="PANTHER" id="PTHR23322:SF6">
    <property type="entry name" value="UBX DOMAIN-CONTAINING PROTEIN 7"/>
    <property type="match status" value="1"/>
</dbReference>
<accession>A0A158R7F3</accession>
<dbReference type="PANTHER" id="PTHR23322">
    <property type="entry name" value="FAS-ASSOCIATED PROTEIN"/>
    <property type="match status" value="1"/>
</dbReference>
<dbReference type="Gene3D" id="1.10.8.10">
    <property type="entry name" value="DNA helicase RuvA subunit, C-terminal domain"/>
    <property type="match status" value="1"/>
</dbReference>
<feature type="compositionally biased region" description="Low complexity" evidence="1">
    <location>
        <begin position="260"/>
        <end position="277"/>
    </location>
</feature>
<dbReference type="PROSITE" id="PS50033">
    <property type="entry name" value="UBX"/>
    <property type="match status" value="1"/>
</dbReference>
<evidence type="ECO:0000259" key="2">
    <source>
        <dbReference type="PROSITE" id="PS50033"/>
    </source>
</evidence>
<evidence type="ECO:0000313" key="5">
    <source>
        <dbReference type="WBParaSite" id="TASK_0000375001-mRNA-1"/>
    </source>
</evidence>
<dbReference type="SUPFAM" id="SSF54236">
    <property type="entry name" value="Ubiquitin-like"/>
    <property type="match status" value="1"/>
</dbReference>
<dbReference type="Proteomes" id="UP000282613">
    <property type="component" value="Unassembled WGS sequence"/>
</dbReference>
<dbReference type="SUPFAM" id="SSF46934">
    <property type="entry name" value="UBA-like"/>
    <property type="match status" value="1"/>
</dbReference>
<dbReference type="InterPro" id="IPR001012">
    <property type="entry name" value="UBX_dom"/>
</dbReference>
<evidence type="ECO:0000313" key="4">
    <source>
        <dbReference type="Proteomes" id="UP000282613"/>
    </source>
</evidence>
<reference evidence="5" key="1">
    <citation type="submission" date="2016-04" db="UniProtKB">
        <authorList>
            <consortium name="WormBaseParasite"/>
        </authorList>
    </citation>
    <scope>IDENTIFICATION</scope>
</reference>
<proteinExistence type="predicted"/>
<dbReference type="SMART" id="SM00594">
    <property type="entry name" value="UAS"/>
    <property type="match status" value="1"/>
</dbReference>
<dbReference type="CDD" id="cd02958">
    <property type="entry name" value="UAS"/>
    <property type="match status" value="1"/>
</dbReference>